<evidence type="ECO:0000313" key="2">
    <source>
        <dbReference type="Proteomes" id="UP000030686"/>
    </source>
</evidence>
<dbReference type="AlphaFoldDB" id="W6QMQ9"/>
<name>W6QMQ9_PENRF</name>
<sequence>MLILEGKAPKVVHEFEKVIDKMPAKFQIKITDIFESKASAGVFVRMTWEVYARLLSTVDMKPLLPVVGPSRIRAQLLLEGTYPSFGYLVSLADDQ</sequence>
<dbReference type="Proteomes" id="UP000030686">
    <property type="component" value="Unassembled WGS sequence"/>
</dbReference>
<accession>W6QMQ9</accession>
<dbReference type="OrthoDB" id="4362445at2759"/>
<proteinExistence type="predicted"/>
<dbReference type="EMBL" id="HG792018">
    <property type="protein sequence ID" value="CDM35454.1"/>
    <property type="molecule type" value="Genomic_DNA"/>
</dbReference>
<reference evidence="1" key="1">
    <citation type="journal article" date="2014" name="Nat. Commun.">
        <title>Multiple recent horizontal transfers of a large genomic region in cheese making fungi.</title>
        <authorList>
            <person name="Cheeseman K."/>
            <person name="Ropars J."/>
            <person name="Renault P."/>
            <person name="Dupont J."/>
            <person name="Gouzy J."/>
            <person name="Branca A."/>
            <person name="Abraham A.L."/>
            <person name="Ceppi M."/>
            <person name="Conseiller E."/>
            <person name="Debuchy R."/>
            <person name="Malagnac F."/>
            <person name="Goarin A."/>
            <person name="Silar P."/>
            <person name="Lacoste S."/>
            <person name="Sallet E."/>
            <person name="Bensimon A."/>
            <person name="Giraud T."/>
            <person name="Brygoo Y."/>
        </authorList>
    </citation>
    <scope>NUCLEOTIDE SEQUENCE [LARGE SCALE GENOMIC DNA]</scope>
    <source>
        <strain evidence="1">FM164</strain>
    </source>
</reference>
<dbReference type="STRING" id="1365484.W6QMQ9"/>
<organism evidence="1 2">
    <name type="scientific">Penicillium roqueforti (strain FM164)</name>
    <dbReference type="NCBI Taxonomy" id="1365484"/>
    <lineage>
        <taxon>Eukaryota</taxon>
        <taxon>Fungi</taxon>
        <taxon>Dikarya</taxon>
        <taxon>Ascomycota</taxon>
        <taxon>Pezizomycotina</taxon>
        <taxon>Eurotiomycetes</taxon>
        <taxon>Eurotiomycetidae</taxon>
        <taxon>Eurotiales</taxon>
        <taxon>Aspergillaceae</taxon>
        <taxon>Penicillium</taxon>
    </lineage>
</organism>
<evidence type="ECO:0000313" key="1">
    <source>
        <dbReference type="EMBL" id="CDM35454.1"/>
    </source>
</evidence>
<gene>
    <name evidence="1" type="ORF">PROQFM164_S04g000335</name>
</gene>
<protein>
    <submittedName>
        <fullName evidence="1">Genomic scaffold, ProqFM164S04</fullName>
    </submittedName>
</protein>
<keyword evidence="2" id="KW-1185">Reference proteome</keyword>